<feature type="transmembrane region" description="Helical" evidence="1">
    <location>
        <begin position="94"/>
        <end position="115"/>
    </location>
</feature>
<feature type="transmembrane region" description="Helical" evidence="1">
    <location>
        <begin position="139"/>
        <end position="158"/>
    </location>
</feature>
<keyword evidence="3" id="KW-1185">Reference proteome</keyword>
<organism evidence="2 3">
    <name type="scientific">Luteolibacter yonseiensis</name>
    <dbReference type="NCBI Taxonomy" id="1144680"/>
    <lineage>
        <taxon>Bacteria</taxon>
        <taxon>Pseudomonadati</taxon>
        <taxon>Verrucomicrobiota</taxon>
        <taxon>Verrucomicrobiia</taxon>
        <taxon>Verrucomicrobiales</taxon>
        <taxon>Verrucomicrobiaceae</taxon>
        <taxon>Luteolibacter</taxon>
    </lineage>
</organism>
<dbReference type="Pfam" id="PF04307">
    <property type="entry name" value="YdjM"/>
    <property type="match status" value="1"/>
</dbReference>
<keyword evidence="1" id="KW-0472">Membrane</keyword>
<keyword evidence="1" id="KW-1133">Transmembrane helix</keyword>
<protein>
    <submittedName>
        <fullName evidence="2">Metal-dependent hydrolase</fullName>
    </submittedName>
</protein>
<feature type="transmembrane region" description="Helical" evidence="1">
    <location>
        <begin position="30"/>
        <end position="52"/>
    </location>
</feature>
<dbReference type="Proteomes" id="UP000600139">
    <property type="component" value="Unassembled WGS sequence"/>
</dbReference>
<dbReference type="EMBL" id="JAENIK010000001">
    <property type="protein sequence ID" value="MBK1814128.1"/>
    <property type="molecule type" value="Genomic_DNA"/>
</dbReference>
<accession>A0A934QWQ2</accession>
<keyword evidence="1" id="KW-0812">Transmembrane</keyword>
<dbReference type="GO" id="GO:0016787">
    <property type="term" value="F:hydrolase activity"/>
    <property type="evidence" value="ECO:0007669"/>
    <property type="project" value="UniProtKB-KW"/>
</dbReference>
<comment type="caution">
    <text evidence="2">The sequence shown here is derived from an EMBL/GenBank/DDBJ whole genome shotgun (WGS) entry which is preliminary data.</text>
</comment>
<dbReference type="AlphaFoldDB" id="A0A934QWQ2"/>
<reference evidence="2" key="1">
    <citation type="submission" date="2021-01" db="EMBL/GenBank/DDBJ databases">
        <title>Modified the classification status of verrucomicrobia.</title>
        <authorList>
            <person name="Feng X."/>
        </authorList>
    </citation>
    <scope>NUCLEOTIDE SEQUENCE</scope>
    <source>
        <strain evidence="2">JCM 18052</strain>
    </source>
</reference>
<evidence type="ECO:0000313" key="3">
    <source>
        <dbReference type="Proteomes" id="UP000600139"/>
    </source>
</evidence>
<evidence type="ECO:0000256" key="1">
    <source>
        <dbReference type="SAM" id="Phobius"/>
    </source>
</evidence>
<name>A0A934QWQ2_9BACT</name>
<proteinExistence type="predicted"/>
<keyword evidence="2" id="KW-0378">Hydrolase</keyword>
<dbReference type="InterPro" id="IPR007404">
    <property type="entry name" value="YdjM-like"/>
</dbReference>
<feature type="transmembrane region" description="Helical" evidence="1">
    <location>
        <begin position="64"/>
        <end position="82"/>
    </location>
</feature>
<feature type="transmembrane region" description="Helical" evidence="1">
    <location>
        <begin position="179"/>
        <end position="199"/>
    </location>
</feature>
<evidence type="ECO:0000313" key="2">
    <source>
        <dbReference type="EMBL" id="MBK1814128.1"/>
    </source>
</evidence>
<gene>
    <name evidence="2" type="ORF">JIN84_00710</name>
</gene>
<sequence>MVGGVHWITQAALGAIIGEMMMGRKLGKLALVWGALFGLVPELFELLVSPFLDTARELACGRGLGHSLIITGLGAWWAARGLEKVWKREKVSRSEAAFFVLAVWWAHVLVDGFTVEGVSFLWPVPGGRVAFGILHRTDFWFSGPLVVTAVWLACLPMEKPGKKRGRKTAPAPASKRRKLLAWGLGLSAGYALLAAGMQWRASAGFEADLARRGTKWVRRMESPTPFNIFLWRSVLDRGDEFQVGYRSVFEPADHPVRWTIYQKSTEAMAGVAELREMKTLAAATQGWWIARPHAKGAWIGDLRLPEARTWGSKKGMVDSRLASSWVVDATTKEDRLRRITPSAGTGGDYLERLLGRIFNNRDNWEANPRLAGVAGSLPEFLPVVE</sequence>